<dbReference type="InterPro" id="IPR002525">
    <property type="entry name" value="Transp_IS110-like_N"/>
</dbReference>
<dbReference type="InterPro" id="IPR003346">
    <property type="entry name" value="Transposase_20"/>
</dbReference>
<dbReference type="KEGG" id="goq:ACH46_04355"/>
<dbReference type="Proteomes" id="UP000063789">
    <property type="component" value="Chromosome"/>
</dbReference>
<dbReference type="EMBL" id="CP011853">
    <property type="protein sequence ID" value="ALG83885.1"/>
    <property type="molecule type" value="Genomic_DNA"/>
</dbReference>
<dbReference type="GO" id="GO:0004803">
    <property type="term" value="F:transposase activity"/>
    <property type="evidence" value="ECO:0007669"/>
    <property type="project" value="InterPro"/>
</dbReference>
<proteinExistence type="predicted"/>
<dbReference type="GO" id="GO:0003677">
    <property type="term" value="F:DNA binding"/>
    <property type="evidence" value="ECO:0007669"/>
    <property type="project" value="InterPro"/>
</dbReference>
<evidence type="ECO:0000313" key="4">
    <source>
        <dbReference type="Proteomes" id="UP000063789"/>
    </source>
</evidence>
<protein>
    <submittedName>
        <fullName evidence="3">Transposase</fullName>
    </submittedName>
</protein>
<evidence type="ECO:0000259" key="1">
    <source>
        <dbReference type="Pfam" id="PF01548"/>
    </source>
</evidence>
<dbReference type="Pfam" id="PF02371">
    <property type="entry name" value="Transposase_20"/>
    <property type="match status" value="1"/>
</dbReference>
<dbReference type="NCBIfam" id="NF033542">
    <property type="entry name" value="transpos_IS110"/>
    <property type="match status" value="1"/>
</dbReference>
<feature type="domain" description="Transposase IS116/IS110/IS902 C-terminal" evidence="2">
    <location>
        <begin position="259"/>
        <end position="336"/>
    </location>
</feature>
<evidence type="ECO:0000259" key="2">
    <source>
        <dbReference type="Pfam" id="PF02371"/>
    </source>
</evidence>
<feature type="domain" description="Transposase IS110-like N-terminal" evidence="1">
    <location>
        <begin position="9"/>
        <end position="159"/>
    </location>
</feature>
<name>A0A0N9NF54_9ACTN</name>
<sequence>MEVLHQRCAGIDIGKASAKVCVRIQGSGSRKTSMDVSDWGSMTDQVLALRDYLQAQQVTCIVMEATSDYWKPFYYVLEDLIDDGVTLLLANAAQVKNVPGRKTDVNDAMWLSDLGAHGLVRGSFVPPQPIRELRDLTRLRTVYVRERVREVSRLEKRLEGPGIKLSLVASNLEGVSANRMLRALVDGERDPEVLADLAVKRMRDAKRPQLVRALTGRFSDHDGRIIGFHLDHIAALDGQIRELEALIEEAMSPFRRARDLLCTIPGISVTVANIIIAETGGDMSVFPTPEQFVSWIGVSPGQYQSANRRKNVKARPGDTWLKGALGISALAIAKSNGQYYLAVRYRRIKARRGFLRAIVATERAMGVAIWYMLTTDTEFHDLGGDHYERTNADRTRRRALNQLRNLGYNVEITKAA</sequence>
<reference evidence="4" key="1">
    <citation type="submission" date="2015-06" db="EMBL/GenBank/DDBJ databases">
        <title>Complete genome sequence and metabolic analysis of phthalate degradation pathway in Gordonia sp. QH-11.</title>
        <authorList>
            <person name="Jin D."/>
            <person name="Kong X."/>
            <person name="Bai Z."/>
        </authorList>
    </citation>
    <scope>NUCLEOTIDE SEQUENCE [LARGE SCALE GENOMIC DNA]</scope>
    <source>
        <strain evidence="4">QH-11</strain>
    </source>
</reference>
<reference evidence="3 4" key="2">
    <citation type="journal article" date="2017" name="Int. J. Syst. Evol. Microbiol.">
        <title>Gordonia phthalatica sp. nov., a di-n-butyl phthalate-degrading bacterium isolated from activated sludge.</title>
        <authorList>
            <person name="Jin D."/>
            <person name="Kong X."/>
            <person name="Jia M."/>
            <person name="Yu X."/>
            <person name="Wang X."/>
            <person name="Zhuang X."/>
            <person name="Deng Y."/>
            <person name="Bai Z."/>
        </authorList>
    </citation>
    <scope>NUCLEOTIDE SEQUENCE [LARGE SCALE GENOMIC DNA]</scope>
    <source>
        <strain evidence="3 4">QH-11</strain>
    </source>
</reference>
<dbReference type="PANTHER" id="PTHR33055:SF15">
    <property type="entry name" value="TRANSPOSASE-RELATED"/>
    <property type="match status" value="1"/>
</dbReference>
<dbReference type="PANTHER" id="PTHR33055">
    <property type="entry name" value="TRANSPOSASE FOR INSERTION SEQUENCE ELEMENT IS1111A"/>
    <property type="match status" value="1"/>
</dbReference>
<accession>A0A0N9NF54</accession>
<dbReference type="InterPro" id="IPR047650">
    <property type="entry name" value="Transpos_IS110"/>
</dbReference>
<keyword evidence="4" id="KW-1185">Reference proteome</keyword>
<dbReference type="RefSeq" id="WP_062391847.1">
    <property type="nucleotide sequence ID" value="NZ_CP011853.1"/>
</dbReference>
<gene>
    <name evidence="3" type="ORF">ACH46_04355</name>
</gene>
<evidence type="ECO:0000313" key="3">
    <source>
        <dbReference type="EMBL" id="ALG83885.1"/>
    </source>
</evidence>
<dbReference type="Pfam" id="PF01548">
    <property type="entry name" value="DEDD_Tnp_IS110"/>
    <property type="match status" value="1"/>
</dbReference>
<dbReference type="OrthoDB" id="9815354at2"/>
<dbReference type="PATRIC" id="fig|1136941.3.peg.880"/>
<organism evidence="3 4">
    <name type="scientific">Gordonia phthalatica</name>
    <dbReference type="NCBI Taxonomy" id="1136941"/>
    <lineage>
        <taxon>Bacteria</taxon>
        <taxon>Bacillati</taxon>
        <taxon>Actinomycetota</taxon>
        <taxon>Actinomycetes</taxon>
        <taxon>Mycobacteriales</taxon>
        <taxon>Gordoniaceae</taxon>
        <taxon>Gordonia</taxon>
    </lineage>
</organism>
<dbReference type="GO" id="GO:0006313">
    <property type="term" value="P:DNA transposition"/>
    <property type="evidence" value="ECO:0007669"/>
    <property type="project" value="InterPro"/>
</dbReference>
<dbReference type="AlphaFoldDB" id="A0A0N9NF54"/>
<dbReference type="STRING" id="1136941.ACH46_04355"/>